<dbReference type="Pfam" id="PF10163">
    <property type="entry name" value="EnY2"/>
    <property type="match status" value="1"/>
</dbReference>
<dbReference type="GO" id="GO:0003713">
    <property type="term" value="F:transcription coactivator activity"/>
    <property type="evidence" value="ECO:0007669"/>
    <property type="project" value="InterPro"/>
</dbReference>
<dbReference type="GO" id="GO:0005643">
    <property type="term" value="C:nuclear pore"/>
    <property type="evidence" value="ECO:0007669"/>
    <property type="project" value="InterPro"/>
</dbReference>
<dbReference type="Gene3D" id="1.10.246.140">
    <property type="match status" value="1"/>
</dbReference>
<dbReference type="EMBL" id="JAUCMV010000005">
    <property type="protein sequence ID" value="KAK0393357.1"/>
    <property type="molecule type" value="Genomic_DNA"/>
</dbReference>
<gene>
    <name evidence="2" type="ORF">QR680_000168</name>
</gene>
<dbReference type="AlphaFoldDB" id="A0AA39GWF2"/>
<keyword evidence="3" id="KW-1185">Reference proteome</keyword>
<name>A0AA39GWF2_9BILA</name>
<feature type="region of interest" description="Disordered" evidence="1">
    <location>
        <begin position="1"/>
        <end position="49"/>
    </location>
</feature>
<evidence type="ECO:0000313" key="3">
    <source>
        <dbReference type="Proteomes" id="UP001175271"/>
    </source>
</evidence>
<dbReference type="Proteomes" id="UP001175271">
    <property type="component" value="Unassembled WGS sequence"/>
</dbReference>
<dbReference type="InterPro" id="IPR038212">
    <property type="entry name" value="TF_EnY2_sf"/>
</dbReference>
<sequence>MDQPGPLRNDDEELSCCSGRSSAAVTPEREIPNRELTAEEKEIKEREEKAQRNAYLEKIAGPMPYQFPPLPPHQIARMPLYSAIEDKFEKGGKRTELKEQLSEKLKNTNWKANVQAQIDKYMEEHPDWTCEEIVGIGRAIGKKEVPKEVAVDLYKACAEFCWKAFEDRY</sequence>
<accession>A0AA39GWF2</accession>
<proteinExistence type="predicted"/>
<evidence type="ECO:0000256" key="1">
    <source>
        <dbReference type="SAM" id="MobiDB-lite"/>
    </source>
</evidence>
<feature type="compositionally biased region" description="Basic and acidic residues" evidence="1">
    <location>
        <begin position="27"/>
        <end position="49"/>
    </location>
</feature>
<organism evidence="2 3">
    <name type="scientific">Steinernema hermaphroditum</name>
    <dbReference type="NCBI Taxonomy" id="289476"/>
    <lineage>
        <taxon>Eukaryota</taxon>
        <taxon>Metazoa</taxon>
        <taxon>Ecdysozoa</taxon>
        <taxon>Nematoda</taxon>
        <taxon>Chromadorea</taxon>
        <taxon>Rhabditida</taxon>
        <taxon>Tylenchina</taxon>
        <taxon>Panagrolaimomorpha</taxon>
        <taxon>Strongyloidoidea</taxon>
        <taxon>Steinernematidae</taxon>
        <taxon>Steinernema</taxon>
    </lineage>
</organism>
<dbReference type="InterPro" id="IPR018783">
    <property type="entry name" value="TF_ENY2"/>
</dbReference>
<reference evidence="2" key="1">
    <citation type="submission" date="2023-06" db="EMBL/GenBank/DDBJ databases">
        <title>Genomic analysis of the entomopathogenic nematode Steinernema hermaphroditum.</title>
        <authorList>
            <person name="Schwarz E.M."/>
            <person name="Heppert J.K."/>
            <person name="Baniya A."/>
            <person name="Schwartz H.T."/>
            <person name="Tan C.-H."/>
            <person name="Antoshechkin I."/>
            <person name="Sternberg P.W."/>
            <person name="Goodrich-Blair H."/>
            <person name="Dillman A.R."/>
        </authorList>
    </citation>
    <scope>NUCLEOTIDE SEQUENCE</scope>
    <source>
        <strain evidence="2">PS9179</strain>
        <tissue evidence="2">Whole animal</tissue>
    </source>
</reference>
<protein>
    <submittedName>
        <fullName evidence="2">Uncharacterized protein</fullName>
    </submittedName>
</protein>
<evidence type="ECO:0000313" key="2">
    <source>
        <dbReference type="EMBL" id="KAK0393357.1"/>
    </source>
</evidence>
<dbReference type="GO" id="GO:0000124">
    <property type="term" value="C:SAGA complex"/>
    <property type="evidence" value="ECO:0007669"/>
    <property type="project" value="InterPro"/>
</dbReference>
<comment type="caution">
    <text evidence="2">The sequence shown here is derived from an EMBL/GenBank/DDBJ whole genome shotgun (WGS) entry which is preliminary data.</text>
</comment>
<dbReference type="GO" id="GO:0006406">
    <property type="term" value="P:mRNA export from nucleus"/>
    <property type="evidence" value="ECO:0007669"/>
    <property type="project" value="InterPro"/>
</dbReference>